<feature type="signal peptide" evidence="1">
    <location>
        <begin position="1"/>
        <end position="20"/>
    </location>
</feature>
<evidence type="ECO:0000313" key="2">
    <source>
        <dbReference type="EMBL" id="KAJ3740610.1"/>
    </source>
</evidence>
<name>A0A9W8NTP9_9AGAR</name>
<gene>
    <name evidence="2" type="ORF">DFH05DRAFT_430556</name>
</gene>
<evidence type="ECO:0000313" key="3">
    <source>
        <dbReference type="Proteomes" id="UP001142393"/>
    </source>
</evidence>
<dbReference type="AlphaFoldDB" id="A0A9W8NTP9"/>
<feature type="chain" id="PRO_5040836260" evidence="1">
    <location>
        <begin position="21"/>
        <end position="184"/>
    </location>
</feature>
<keyword evidence="1" id="KW-0732">Signal</keyword>
<organism evidence="2 3">
    <name type="scientific">Lentinula detonsa</name>
    <dbReference type="NCBI Taxonomy" id="2804962"/>
    <lineage>
        <taxon>Eukaryota</taxon>
        <taxon>Fungi</taxon>
        <taxon>Dikarya</taxon>
        <taxon>Basidiomycota</taxon>
        <taxon>Agaricomycotina</taxon>
        <taxon>Agaricomycetes</taxon>
        <taxon>Agaricomycetidae</taxon>
        <taxon>Agaricales</taxon>
        <taxon>Marasmiineae</taxon>
        <taxon>Omphalotaceae</taxon>
        <taxon>Lentinula</taxon>
    </lineage>
</organism>
<protein>
    <submittedName>
        <fullName evidence="2">Uncharacterized protein</fullName>
    </submittedName>
</protein>
<comment type="caution">
    <text evidence="2">The sequence shown here is derived from an EMBL/GenBank/DDBJ whole genome shotgun (WGS) entry which is preliminary data.</text>
</comment>
<reference evidence="2 3" key="1">
    <citation type="journal article" date="2023" name="Proc. Natl. Acad. Sci. U.S.A.">
        <title>A global phylogenomic analysis of the shiitake genus Lentinula.</title>
        <authorList>
            <person name="Sierra-Patev S."/>
            <person name="Min B."/>
            <person name="Naranjo-Ortiz M."/>
            <person name="Looney B."/>
            <person name="Konkel Z."/>
            <person name="Slot J.C."/>
            <person name="Sakamoto Y."/>
            <person name="Steenwyk J.L."/>
            <person name="Rokas A."/>
            <person name="Carro J."/>
            <person name="Camarero S."/>
            <person name="Ferreira P."/>
            <person name="Molpeceres G."/>
            <person name="Ruiz-Duenas F.J."/>
            <person name="Serrano A."/>
            <person name="Henrissat B."/>
            <person name="Drula E."/>
            <person name="Hughes K.W."/>
            <person name="Mata J.L."/>
            <person name="Ishikawa N.K."/>
            <person name="Vargas-Isla R."/>
            <person name="Ushijima S."/>
            <person name="Smith C.A."/>
            <person name="Donoghue J."/>
            <person name="Ahrendt S."/>
            <person name="Andreopoulos W."/>
            <person name="He G."/>
            <person name="LaButti K."/>
            <person name="Lipzen A."/>
            <person name="Ng V."/>
            <person name="Riley R."/>
            <person name="Sandor L."/>
            <person name="Barry K."/>
            <person name="Martinez A.T."/>
            <person name="Xiao Y."/>
            <person name="Gibbons J.G."/>
            <person name="Terashima K."/>
            <person name="Grigoriev I.V."/>
            <person name="Hibbett D."/>
        </authorList>
    </citation>
    <scope>NUCLEOTIDE SEQUENCE [LARGE SCALE GENOMIC DNA]</scope>
    <source>
        <strain evidence="2 3">TFB7810</strain>
    </source>
</reference>
<dbReference type="EMBL" id="JANVFU010000014">
    <property type="protein sequence ID" value="KAJ3740610.1"/>
    <property type="molecule type" value="Genomic_DNA"/>
</dbReference>
<dbReference type="Proteomes" id="UP001142393">
    <property type="component" value="Unassembled WGS sequence"/>
</dbReference>
<sequence length="184" mass="20056">MHCASFIAYVLLSYFAVANSYPTATQTHANLDLHTFSTTQTLMINEDTPPHPLQIGEDEELKTVVVRFHKPTLAAGSSFGAEGDEASAYVRGNALLLLDASADSLGLQKPYNVAFDMDPPCSKEKARKSGFGMSISIGRLTVESRVRGGRFSERQGTLNGMKPGKLESSKNRVLLGEEIYKILE</sequence>
<accession>A0A9W8NTP9</accession>
<proteinExistence type="predicted"/>
<keyword evidence="3" id="KW-1185">Reference proteome</keyword>
<evidence type="ECO:0000256" key="1">
    <source>
        <dbReference type="SAM" id="SignalP"/>
    </source>
</evidence>